<feature type="transmembrane region" description="Helical" evidence="8">
    <location>
        <begin position="106"/>
        <end position="128"/>
    </location>
</feature>
<evidence type="ECO:0000313" key="11">
    <source>
        <dbReference type="Proteomes" id="UP000017170"/>
    </source>
</evidence>
<dbReference type="Pfam" id="PF07690">
    <property type="entry name" value="MFS_1"/>
    <property type="match status" value="1"/>
</dbReference>
<keyword evidence="6 8" id="KW-1133">Transmembrane helix</keyword>
<dbReference type="Proteomes" id="UP000017170">
    <property type="component" value="Unassembled WGS sequence"/>
</dbReference>
<sequence length="396" mass="42764">MEQYIQRGTTDFKKTNLAFFAGGFCTFAILWGMQPILPQIAEEFNVSPAMSSLTQSGTTISLAVSLLIAGSLSEVFGRKSIMAISLVLSAILSIAIGFVQSFELLIFLRVIQGITLAGLPAVAMAYLGEEIEPRSLSLAMGLYVSGNSIGGMSGRIIGGVLTDHFNWQVALIGVGIICLLSSLLFMLLLPKQAHFESKPFSTINLARTFICHLGSTSLMKLFMIGFFAAASFVALYNYIGFELIKPPYSLSESVVGFIFIVYLVGTFSSTWMGMLAGRHGLKKVLQLSLIILLAGLWITLTINIWIKILGIAIFTFGFFAAHSIISTWVGQVAVQNKAQAASIYLFAYYIGGSVGGTVSGVFYTNYGWNGVVVIISIFSIVCAYVTITLRKQGLVS</sequence>
<accession>U6SHV4</accession>
<dbReference type="PANTHER" id="PTHR43271:SF1">
    <property type="entry name" value="INNER MEMBRANE TRANSPORT PROTEIN YNFM"/>
    <property type="match status" value="1"/>
</dbReference>
<protein>
    <recommendedName>
        <fullName evidence="9">Major facilitator superfamily (MFS) profile domain-containing protein</fullName>
    </recommendedName>
</protein>
<evidence type="ECO:0000256" key="2">
    <source>
        <dbReference type="ARBA" id="ARBA00008335"/>
    </source>
</evidence>
<evidence type="ECO:0000256" key="6">
    <source>
        <dbReference type="ARBA" id="ARBA00022989"/>
    </source>
</evidence>
<comment type="subcellular location">
    <subcellularLocation>
        <location evidence="1">Cell membrane</location>
        <topology evidence="1">Multi-pass membrane protein</topology>
    </subcellularLocation>
</comment>
<keyword evidence="7 8" id="KW-0472">Membrane</keyword>
<feature type="domain" description="Major facilitator superfamily (MFS) profile" evidence="9">
    <location>
        <begin position="11"/>
        <end position="394"/>
    </location>
</feature>
<evidence type="ECO:0000256" key="3">
    <source>
        <dbReference type="ARBA" id="ARBA00022448"/>
    </source>
</evidence>
<dbReference type="GO" id="GO:0022857">
    <property type="term" value="F:transmembrane transporter activity"/>
    <property type="evidence" value="ECO:0007669"/>
    <property type="project" value="InterPro"/>
</dbReference>
<dbReference type="PATRIC" id="fig|1188261.3.peg.3866"/>
<dbReference type="InterPro" id="IPR011701">
    <property type="entry name" value="MFS"/>
</dbReference>
<dbReference type="EMBL" id="ATAE01000065">
    <property type="protein sequence ID" value="ERN51309.1"/>
    <property type="molecule type" value="Genomic_DNA"/>
</dbReference>
<keyword evidence="4" id="KW-1003">Cell membrane</keyword>
<name>U6SHV4_9BACI</name>
<keyword evidence="11" id="KW-1185">Reference proteome</keyword>
<evidence type="ECO:0000256" key="8">
    <source>
        <dbReference type="SAM" id="Phobius"/>
    </source>
</evidence>
<feature type="transmembrane region" description="Helical" evidence="8">
    <location>
        <begin position="49"/>
        <end position="69"/>
    </location>
</feature>
<comment type="similarity">
    <text evidence="2">Belongs to the major facilitator superfamily.</text>
</comment>
<dbReference type="InterPro" id="IPR036259">
    <property type="entry name" value="MFS_trans_sf"/>
</dbReference>
<evidence type="ECO:0000256" key="5">
    <source>
        <dbReference type="ARBA" id="ARBA00022692"/>
    </source>
</evidence>
<feature type="transmembrane region" description="Helical" evidence="8">
    <location>
        <begin position="17"/>
        <end position="37"/>
    </location>
</feature>
<dbReference type="PANTHER" id="PTHR43271">
    <property type="entry name" value="BLL2771 PROTEIN"/>
    <property type="match status" value="1"/>
</dbReference>
<dbReference type="Gene3D" id="1.20.1250.20">
    <property type="entry name" value="MFS general substrate transporter like domains"/>
    <property type="match status" value="1"/>
</dbReference>
<keyword evidence="5 8" id="KW-0812">Transmembrane</keyword>
<keyword evidence="3" id="KW-0813">Transport</keyword>
<evidence type="ECO:0000259" key="9">
    <source>
        <dbReference type="PROSITE" id="PS50850"/>
    </source>
</evidence>
<feature type="transmembrane region" description="Helical" evidence="8">
    <location>
        <begin position="140"/>
        <end position="161"/>
    </location>
</feature>
<dbReference type="GO" id="GO:0005886">
    <property type="term" value="C:plasma membrane"/>
    <property type="evidence" value="ECO:0007669"/>
    <property type="project" value="UniProtKB-SubCell"/>
</dbReference>
<evidence type="ECO:0000256" key="1">
    <source>
        <dbReference type="ARBA" id="ARBA00004651"/>
    </source>
</evidence>
<proteinExistence type="inferred from homology"/>
<reference evidence="10 11" key="1">
    <citation type="journal article" date="2013" name="Genome Announc.">
        <title>Genome Sequence of the Extreme Obligate Alkaliphile Bacillus marmarensis Strain DSM 21297.</title>
        <authorList>
            <person name="Wernick D.G."/>
            <person name="Choi K.Y."/>
            <person name="Tat C.A."/>
            <person name="Lafontaine Rivera J.G."/>
            <person name="Liao J.C."/>
        </authorList>
    </citation>
    <scope>NUCLEOTIDE SEQUENCE [LARGE SCALE GENOMIC DNA]</scope>
    <source>
        <strain evidence="10 11">DSM 21297</strain>
    </source>
</reference>
<dbReference type="AlphaFoldDB" id="U6SHV4"/>
<dbReference type="CDD" id="cd17324">
    <property type="entry name" value="MFS_NepI_like"/>
    <property type="match status" value="1"/>
</dbReference>
<comment type="caution">
    <text evidence="10">The sequence shown here is derived from an EMBL/GenBank/DDBJ whole genome shotgun (WGS) entry which is preliminary data.</text>
</comment>
<evidence type="ECO:0000256" key="4">
    <source>
        <dbReference type="ARBA" id="ARBA00022475"/>
    </source>
</evidence>
<feature type="transmembrane region" description="Helical" evidence="8">
    <location>
        <begin position="368"/>
        <end position="387"/>
    </location>
</feature>
<feature type="transmembrane region" description="Helical" evidence="8">
    <location>
        <begin position="341"/>
        <end position="362"/>
    </location>
</feature>
<dbReference type="InterPro" id="IPR020846">
    <property type="entry name" value="MFS_dom"/>
</dbReference>
<dbReference type="SUPFAM" id="SSF103473">
    <property type="entry name" value="MFS general substrate transporter"/>
    <property type="match status" value="1"/>
</dbReference>
<evidence type="ECO:0000256" key="7">
    <source>
        <dbReference type="ARBA" id="ARBA00023136"/>
    </source>
</evidence>
<feature type="transmembrane region" description="Helical" evidence="8">
    <location>
        <begin position="81"/>
        <end position="100"/>
    </location>
</feature>
<feature type="transmembrane region" description="Helical" evidence="8">
    <location>
        <begin position="167"/>
        <end position="189"/>
    </location>
</feature>
<dbReference type="PROSITE" id="PS50850">
    <property type="entry name" value="MFS"/>
    <property type="match status" value="1"/>
</dbReference>
<feature type="transmembrane region" description="Helical" evidence="8">
    <location>
        <begin position="284"/>
        <end position="302"/>
    </location>
</feature>
<feature type="transmembrane region" description="Helical" evidence="8">
    <location>
        <begin position="221"/>
        <end position="241"/>
    </location>
</feature>
<evidence type="ECO:0000313" key="10">
    <source>
        <dbReference type="EMBL" id="ERN51309.1"/>
    </source>
</evidence>
<organism evidence="10 11">
    <name type="scientific">Alkalihalophilus marmarensis DSM 21297</name>
    <dbReference type="NCBI Taxonomy" id="1188261"/>
    <lineage>
        <taxon>Bacteria</taxon>
        <taxon>Bacillati</taxon>
        <taxon>Bacillota</taxon>
        <taxon>Bacilli</taxon>
        <taxon>Bacillales</taxon>
        <taxon>Bacillaceae</taxon>
        <taxon>Alkalihalophilus</taxon>
    </lineage>
</organism>
<dbReference type="RefSeq" id="WP_022629851.1">
    <property type="nucleotide sequence ID" value="NZ_ATAE01000065.1"/>
</dbReference>
<feature type="transmembrane region" description="Helical" evidence="8">
    <location>
        <begin position="253"/>
        <end position="272"/>
    </location>
</feature>
<feature type="transmembrane region" description="Helical" evidence="8">
    <location>
        <begin position="308"/>
        <end position="329"/>
    </location>
</feature>
<gene>
    <name evidence="10" type="ORF">A33I_20735</name>
</gene>